<dbReference type="Gene3D" id="1.10.260.40">
    <property type="entry name" value="lambda repressor-like DNA-binding domains"/>
    <property type="match status" value="1"/>
</dbReference>
<gene>
    <name evidence="2" type="ORF">C4N18_03640</name>
</gene>
<evidence type="ECO:0000259" key="1">
    <source>
        <dbReference type="PROSITE" id="PS50943"/>
    </source>
</evidence>
<dbReference type="EMBL" id="CP028103">
    <property type="protein sequence ID" value="AVQ30367.1"/>
    <property type="molecule type" value="Genomic_DNA"/>
</dbReference>
<dbReference type="SUPFAM" id="SSF47413">
    <property type="entry name" value="lambda repressor-like DNA-binding domains"/>
    <property type="match status" value="1"/>
</dbReference>
<dbReference type="GeneID" id="77467071"/>
<reference evidence="3" key="1">
    <citation type="journal article" date="2018" name="MSphere">
        <title>Fusobacterium Genomics Using MinION and Illumina Sequencing Enables Genome Completion and Correction.</title>
        <authorList>
            <person name="Todd S.M."/>
            <person name="Settlage R.E."/>
            <person name="Lahmers K.K."/>
            <person name="Slade D.J."/>
        </authorList>
    </citation>
    <scope>NUCLEOTIDE SEQUENCE [LARGE SCALE GENOMIC DNA]</scope>
    <source>
        <strain evidence="3">ATCC 27725</strain>
    </source>
</reference>
<dbReference type="InterPro" id="IPR010982">
    <property type="entry name" value="Lambda_DNA-bd_dom_sf"/>
</dbReference>
<proteinExistence type="predicted"/>
<organism evidence="2 3">
    <name type="scientific">Fusobacterium varium ATCC 27725</name>
    <dbReference type="NCBI Taxonomy" id="469618"/>
    <lineage>
        <taxon>Bacteria</taxon>
        <taxon>Fusobacteriati</taxon>
        <taxon>Fusobacteriota</taxon>
        <taxon>Fusobacteriia</taxon>
        <taxon>Fusobacteriales</taxon>
        <taxon>Fusobacteriaceae</taxon>
        <taxon>Fusobacterium</taxon>
    </lineage>
</organism>
<dbReference type="Pfam" id="PF01381">
    <property type="entry name" value="HTH_3"/>
    <property type="match status" value="1"/>
</dbReference>
<dbReference type="Proteomes" id="UP000241238">
    <property type="component" value="Chromosome"/>
</dbReference>
<sequence>METKDILKQLRFEKNLSMDELCEKLNKLYNLKITKSMISRWENGQASPNNTYLSAYAKFFNIDLNYLVGLTDTKRPLYFINPELETLNKRETLQLKELLHQNAMFFNDDSVSDDDKEKFLTALQEAFYEVKFIKQQERKNKTKK</sequence>
<dbReference type="RefSeq" id="WP_005948861.1">
    <property type="nucleotide sequence ID" value="NZ_CP028103.1"/>
</dbReference>
<accession>A0ABM6U236</accession>
<dbReference type="SMART" id="SM00530">
    <property type="entry name" value="HTH_XRE"/>
    <property type="match status" value="1"/>
</dbReference>
<feature type="domain" description="HTH cro/C1-type" evidence="1">
    <location>
        <begin position="7"/>
        <end position="67"/>
    </location>
</feature>
<evidence type="ECO:0000313" key="3">
    <source>
        <dbReference type="Proteomes" id="UP000241238"/>
    </source>
</evidence>
<dbReference type="InterPro" id="IPR001387">
    <property type="entry name" value="Cro/C1-type_HTH"/>
</dbReference>
<evidence type="ECO:0000313" key="2">
    <source>
        <dbReference type="EMBL" id="AVQ30367.1"/>
    </source>
</evidence>
<protein>
    <submittedName>
        <fullName evidence="2">XRE family transcriptional regulator</fullName>
    </submittedName>
</protein>
<keyword evidence="3" id="KW-1185">Reference proteome</keyword>
<dbReference type="PROSITE" id="PS50943">
    <property type="entry name" value="HTH_CROC1"/>
    <property type="match status" value="1"/>
</dbReference>
<dbReference type="CDD" id="cd00093">
    <property type="entry name" value="HTH_XRE"/>
    <property type="match status" value="1"/>
</dbReference>
<name>A0ABM6U236_FUSVA</name>